<proteinExistence type="predicted"/>
<feature type="domain" description="Major facilitator superfamily (MFS) profile" evidence="8">
    <location>
        <begin position="422"/>
        <end position="845"/>
    </location>
</feature>
<accession>A0A443HPY8</accession>
<sequence>MPSHPLKSGGHYKQSHIEDEVDDIVHDYGRISKPHPLLKEALEKPDSYALLWEVIETQVSLIKSRSQAFEDGHITIYDKALLILTKNGKEIMDMGALELFLDEYVGIPANGTVVKQQHVLDKHVALKSLLKKSRSYFAHFDKSTDEKTGTDAPVGDSSSPHPESQCYERETKSHSSDDPVDPKVDESIERMLNIYFKAKEDYHATSGASRSEKLEAVKFLRDTAENTLNYLQAHRIADNTIVPELQRSFEMAKEVATSLSGGRKRRFEIHEGRGGFHGGRSRYGYKHPKFRAGDFYRFLPPLSPLFRVPSRPTLSASEDTPSSSSPGASNAQLTPNSDGPGDESFLLPQPPRGVELHKLQTDFNHAEAQRSSYDQRQDDSIDYAQSFDSREGFKEFRGQTGFLANYSAAEEREVVRKFDRHLVSFLALLYLLSFLDRSNIGNAKIAGLADDLDLSSSQYEWLLTAFYITYILFEWMTLMYRIVPPHVYISLCVLSWGLIASFQSLVTSFGSLVVLRALLGISEAAFGPGVPFYLSLFYKREEQAFRTGLFISAAPLATTFASSLAWLIVKLSDNGLIAPWRTLFLVEGFPSVVVAVIAWKVIPDSPGTALFLTRRERKVAKLRLQLPQAEPHQSQSGKFDWRQVGNVLADPKSYLMALMFLSCNVAFSSMPVFLPTIIKDMGFSRSASQALSAPPYIIAFFVVLVTAYFSDRDRARSPYLIVHALLSSLSYLIIAATGYFHSHLAPEVHTAIRYFCIYPATFGFFSSITIIITWSMDNRVAKEGKGAGVAILNIIGQCGPLIGTRLYPESDGPWYVPGMVACSLFMASVVIMALVLRLLLQRDNRKMAEKADSMEMGSQREEREGLMGSVAEAGLPATDTKFTYII</sequence>
<feature type="compositionally biased region" description="Basic and acidic residues" evidence="6">
    <location>
        <begin position="166"/>
        <end position="183"/>
    </location>
</feature>
<feature type="compositionally biased region" description="Low complexity" evidence="6">
    <location>
        <begin position="315"/>
        <end position="329"/>
    </location>
</feature>
<comment type="caution">
    <text evidence="9">The sequence shown here is derived from an EMBL/GenBank/DDBJ whole genome shotgun (WGS) entry which is preliminary data.</text>
</comment>
<reference evidence="9 10" key="1">
    <citation type="journal article" date="2018" name="Front. Microbiol.">
        <title>Genomic and genetic insights into a cosmopolitan fungus, Paecilomyces variotii (Eurotiales).</title>
        <authorList>
            <person name="Urquhart A.S."/>
            <person name="Mondo S.J."/>
            <person name="Makela M.R."/>
            <person name="Hane J.K."/>
            <person name="Wiebenga A."/>
            <person name="He G."/>
            <person name="Mihaltcheva S."/>
            <person name="Pangilinan J."/>
            <person name="Lipzen A."/>
            <person name="Barry K."/>
            <person name="de Vries R.P."/>
            <person name="Grigoriev I.V."/>
            <person name="Idnurm A."/>
        </authorList>
    </citation>
    <scope>NUCLEOTIDE SEQUENCE [LARGE SCALE GENOMIC DNA]</scope>
    <source>
        <strain evidence="9 10">CBS 101075</strain>
    </source>
</reference>
<comment type="subcellular location">
    <subcellularLocation>
        <location evidence="1">Membrane</location>
        <topology evidence="1">Multi-pass membrane protein</topology>
    </subcellularLocation>
</comment>
<dbReference type="PROSITE" id="PS50850">
    <property type="entry name" value="MFS"/>
    <property type="match status" value="1"/>
</dbReference>
<gene>
    <name evidence="9" type="ORF">C8Q69DRAFT_405109</name>
</gene>
<feature type="transmembrane region" description="Helical" evidence="7">
    <location>
        <begin position="487"/>
        <end position="506"/>
    </location>
</feature>
<dbReference type="InterPro" id="IPR036259">
    <property type="entry name" value="MFS_trans_sf"/>
</dbReference>
<dbReference type="Pfam" id="PF07690">
    <property type="entry name" value="MFS_1"/>
    <property type="match status" value="1"/>
</dbReference>
<evidence type="ECO:0000256" key="4">
    <source>
        <dbReference type="ARBA" id="ARBA00022989"/>
    </source>
</evidence>
<evidence type="ECO:0000313" key="9">
    <source>
        <dbReference type="EMBL" id="RWQ93896.1"/>
    </source>
</evidence>
<name>A0A443HPY8_BYSSP</name>
<feature type="transmembrane region" description="Helical" evidence="7">
    <location>
        <begin position="814"/>
        <end position="840"/>
    </location>
</feature>
<feature type="transmembrane region" description="Helical" evidence="7">
    <location>
        <begin position="690"/>
        <end position="709"/>
    </location>
</feature>
<feature type="transmembrane region" description="Helical" evidence="7">
    <location>
        <begin position="589"/>
        <end position="613"/>
    </location>
</feature>
<keyword evidence="10" id="KW-1185">Reference proteome</keyword>
<dbReference type="InterPro" id="IPR011701">
    <property type="entry name" value="MFS"/>
</dbReference>
<evidence type="ECO:0000256" key="3">
    <source>
        <dbReference type="ARBA" id="ARBA00022692"/>
    </source>
</evidence>
<dbReference type="AlphaFoldDB" id="A0A443HPY8"/>
<dbReference type="PANTHER" id="PTHR43791">
    <property type="entry name" value="PERMEASE-RELATED"/>
    <property type="match status" value="1"/>
</dbReference>
<dbReference type="PANTHER" id="PTHR43791:SF27">
    <property type="entry name" value="TRANSPORTER, PUTATIVE (AFU_ORTHOLOGUE AFUA_2G15730)-RELATED"/>
    <property type="match status" value="1"/>
</dbReference>
<feature type="transmembrane region" description="Helical" evidence="7">
    <location>
        <begin position="654"/>
        <end position="678"/>
    </location>
</feature>
<evidence type="ECO:0000256" key="5">
    <source>
        <dbReference type="ARBA" id="ARBA00023136"/>
    </source>
</evidence>
<dbReference type="GO" id="GO:0016020">
    <property type="term" value="C:membrane"/>
    <property type="evidence" value="ECO:0007669"/>
    <property type="project" value="UniProtKB-SubCell"/>
</dbReference>
<organism evidence="9 10">
    <name type="scientific">Byssochlamys spectabilis</name>
    <name type="common">Paecilomyces variotii</name>
    <dbReference type="NCBI Taxonomy" id="264951"/>
    <lineage>
        <taxon>Eukaryota</taxon>
        <taxon>Fungi</taxon>
        <taxon>Dikarya</taxon>
        <taxon>Ascomycota</taxon>
        <taxon>Pezizomycotina</taxon>
        <taxon>Eurotiomycetes</taxon>
        <taxon>Eurotiomycetidae</taxon>
        <taxon>Eurotiales</taxon>
        <taxon>Thermoascaceae</taxon>
        <taxon>Paecilomyces</taxon>
    </lineage>
</organism>
<feature type="transmembrane region" description="Helical" evidence="7">
    <location>
        <begin position="786"/>
        <end position="808"/>
    </location>
</feature>
<dbReference type="InterPro" id="IPR020846">
    <property type="entry name" value="MFS_dom"/>
</dbReference>
<feature type="transmembrane region" description="Helical" evidence="7">
    <location>
        <begin position="752"/>
        <end position="774"/>
    </location>
</feature>
<dbReference type="FunFam" id="1.20.1250.20:FF:000013">
    <property type="entry name" value="MFS general substrate transporter"/>
    <property type="match status" value="1"/>
</dbReference>
<keyword evidence="2" id="KW-0813">Transport</keyword>
<feature type="transmembrane region" description="Helical" evidence="7">
    <location>
        <begin position="512"/>
        <end position="536"/>
    </location>
</feature>
<feature type="transmembrane region" description="Helical" evidence="7">
    <location>
        <begin position="721"/>
        <end position="740"/>
    </location>
</feature>
<dbReference type="Proteomes" id="UP000283841">
    <property type="component" value="Unassembled WGS sequence"/>
</dbReference>
<keyword evidence="5 7" id="KW-0472">Membrane</keyword>
<keyword evidence="4 7" id="KW-1133">Transmembrane helix</keyword>
<evidence type="ECO:0000256" key="7">
    <source>
        <dbReference type="SAM" id="Phobius"/>
    </source>
</evidence>
<dbReference type="RefSeq" id="XP_028483541.1">
    <property type="nucleotide sequence ID" value="XM_028628060.1"/>
</dbReference>
<feature type="transmembrane region" description="Helical" evidence="7">
    <location>
        <begin position="548"/>
        <end position="569"/>
    </location>
</feature>
<feature type="region of interest" description="Disordered" evidence="6">
    <location>
        <begin position="310"/>
        <end position="350"/>
    </location>
</feature>
<evidence type="ECO:0000256" key="6">
    <source>
        <dbReference type="SAM" id="MobiDB-lite"/>
    </source>
</evidence>
<evidence type="ECO:0000259" key="8">
    <source>
        <dbReference type="PROSITE" id="PS50850"/>
    </source>
</evidence>
<dbReference type="FunFam" id="1.20.1250.20:FF:000018">
    <property type="entry name" value="MFS transporter permease"/>
    <property type="match status" value="1"/>
</dbReference>
<feature type="transmembrane region" description="Helical" evidence="7">
    <location>
        <begin position="461"/>
        <end position="480"/>
    </location>
</feature>
<dbReference type="Gene3D" id="1.20.1250.20">
    <property type="entry name" value="MFS general substrate transporter like domains"/>
    <property type="match status" value="2"/>
</dbReference>
<evidence type="ECO:0000313" key="10">
    <source>
        <dbReference type="Proteomes" id="UP000283841"/>
    </source>
</evidence>
<keyword evidence="3 7" id="KW-0812">Transmembrane</keyword>
<dbReference type="SUPFAM" id="SSF103473">
    <property type="entry name" value="MFS general substrate transporter"/>
    <property type="match status" value="1"/>
</dbReference>
<protein>
    <submittedName>
        <fullName evidence="9">Major facilitator superfamily domain-containing protein</fullName>
    </submittedName>
</protein>
<dbReference type="EMBL" id="RCNU01000008">
    <property type="protein sequence ID" value="RWQ93896.1"/>
    <property type="molecule type" value="Genomic_DNA"/>
</dbReference>
<dbReference type="STRING" id="264951.A0A443HPY8"/>
<dbReference type="GeneID" id="39597337"/>
<feature type="region of interest" description="Disordered" evidence="6">
    <location>
        <begin position="144"/>
        <end position="183"/>
    </location>
</feature>
<evidence type="ECO:0000256" key="2">
    <source>
        <dbReference type="ARBA" id="ARBA00022448"/>
    </source>
</evidence>
<dbReference type="GO" id="GO:0022857">
    <property type="term" value="F:transmembrane transporter activity"/>
    <property type="evidence" value="ECO:0007669"/>
    <property type="project" value="InterPro"/>
</dbReference>
<evidence type="ECO:0000256" key="1">
    <source>
        <dbReference type="ARBA" id="ARBA00004141"/>
    </source>
</evidence>
<dbReference type="VEuPathDB" id="FungiDB:C8Q69DRAFT_405109"/>